<sequence>MGNVGEEGRDLPLRIVRGADSPNAGPRGQRLHKSGARVETLSRAVWTALIRNDPIEETITHNICNFHSVASPARPRPAVRAAVVVVVAAVPVFAAALVRLAAALLGGNPFSGGQKKSDKGEDGEEIFHFLRGCGKTGRGGMGIYRLNYMLIYIFTEMRATDLLVLNFS</sequence>
<keyword evidence="4" id="KW-1185">Reference proteome</keyword>
<reference evidence="3 4" key="1">
    <citation type="journal article" date="2021" name="Nat. Commun.">
        <title>Incipient diploidization of the medicinal plant Perilla within 10,000 years.</title>
        <authorList>
            <person name="Zhang Y."/>
            <person name="Shen Q."/>
            <person name="Leng L."/>
            <person name="Zhang D."/>
            <person name="Chen S."/>
            <person name="Shi Y."/>
            <person name="Ning Z."/>
            <person name="Chen S."/>
        </authorList>
    </citation>
    <scope>NUCLEOTIDE SEQUENCE [LARGE SCALE GENOMIC DNA]</scope>
    <source>
        <strain evidence="4">cv. PC099</strain>
    </source>
</reference>
<comment type="caution">
    <text evidence="3">The sequence shown here is derived from an EMBL/GenBank/DDBJ whole genome shotgun (WGS) entry which is preliminary data.</text>
</comment>
<feature type="region of interest" description="Disordered" evidence="1">
    <location>
        <begin position="1"/>
        <end position="33"/>
    </location>
</feature>
<keyword evidence="2" id="KW-1133">Transmembrane helix</keyword>
<name>A0AAD4JHE1_PERFH</name>
<feature type="transmembrane region" description="Helical" evidence="2">
    <location>
        <begin position="81"/>
        <end position="106"/>
    </location>
</feature>
<organism evidence="3 4">
    <name type="scientific">Perilla frutescens var. hirtella</name>
    <name type="common">Perilla citriodora</name>
    <name type="synonym">Perilla setoyensis</name>
    <dbReference type="NCBI Taxonomy" id="608512"/>
    <lineage>
        <taxon>Eukaryota</taxon>
        <taxon>Viridiplantae</taxon>
        <taxon>Streptophyta</taxon>
        <taxon>Embryophyta</taxon>
        <taxon>Tracheophyta</taxon>
        <taxon>Spermatophyta</taxon>
        <taxon>Magnoliopsida</taxon>
        <taxon>eudicotyledons</taxon>
        <taxon>Gunneridae</taxon>
        <taxon>Pentapetalae</taxon>
        <taxon>asterids</taxon>
        <taxon>lamiids</taxon>
        <taxon>Lamiales</taxon>
        <taxon>Lamiaceae</taxon>
        <taxon>Nepetoideae</taxon>
        <taxon>Elsholtzieae</taxon>
        <taxon>Perilla</taxon>
    </lineage>
</organism>
<proteinExistence type="predicted"/>
<evidence type="ECO:0000256" key="2">
    <source>
        <dbReference type="SAM" id="Phobius"/>
    </source>
</evidence>
<feature type="compositionally biased region" description="Basic and acidic residues" evidence="1">
    <location>
        <begin position="1"/>
        <end position="12"/>
    </location>
</feature>
<dbReference type="EMBL" id="SDAM02000058">
    <property type="protein sequence ID" value="KAH6833451.1"/>
    <property type="molecule type" value="Genomic_DNA"/>
</dbReference>
<evidence type="ECO:0000313" key="3">
    <source>
        <dbReference type="EMBL" id="KAH6833451.1"/>
    </source>
</evidence>
<gene>
    <name evidence="3" type="ORF">C2S53_012673</name>
</gene>
<evidence type="ECO:0000313" key="4">
    <source>
        <dbReference type="Proteomes" id="UP001190926"/>
    </source>
</evidence>
<keyword evidence="2" id="KW-0812">Transmembrane</keyword>
<keyword evidence="2" id="KW-0472">Membrane</keyword>
<dbReference type="AlphaFoldDB" id="A0AAD4JHE1"/>
<protein>
    <submittedName>
        <fullName evidence="3">Uncharacterized protein</fullName>
    </submittedName>
</protein>
<evidence type="ECO:0000256" key="1">
    <source>
        <dbReference type="SAM" id="MobiDB-lite"/>
    </source>
</evidence>
<dbReference type="Proteomes" id="UP001190926">
    <property type="component" value="Unassembled WGS sequence"/>
</dbReference>
<accession>A0AAD4JHE1</accession>